<evidence type="ECO:0000313" key="7">
    <source>
        <dbReference type="EMBL" id="PHH79050.1"/>
    </source>
</evidence>
<comment type="subcellular location">
    <subcellularLocation>
        <location evidence="1">Endoplasmic reticulum membrane</location>
        <topology evidence="1">Multi-pass membrane protein</topology>
    </subcellularLocation>
</comment>
<accession>A0A2C5ZGY0</accession>
<evidence type="ECO:0000313" key="8">
    <source>
        <dbReference type="Proteomes" id="UP000224854"/>
    </source>
</evidence>
<feature type="transmembrane region" description="Helical" evidence="6">
    <location>
        <begin position="33"/>
        <end position="54"/>
    </location>
</feature>
<dbReference type="GO" id="GO:0005789">
    <property type="term" value="C:endoplasmic reticulum membrane"/>
    <property type="evidence" value="ECO:0007669"/>
    <property type="project" value="UniProtKB-SubCell"/>
</dbReference>
<comment type="caution">
    <text evidence="7">The sequence shown here is derived from an EMBL/GenBank/DDBJ whole genome shotgun (WGS) entry which is preliminary data.</text>
</comment>
<organism evidence="7 8">
    <name type="scientific">Ophiocordyceps australis</name>
    <dbReference type="NCBI Taxonomy" id="1399860"/>
    <lineage>
        <taxon>Eukaryota</taxon>
        <taxon>Fungi</taxon>
        <taxon>Dikarya</taxon>
        <taxon>Ascomycota</taxon>
        <taxon>Pezizomycotina</taxon>
        <taxon>Sordariomycetes</taxon>
        <taxon>Hypocreomycetidae</taxon>
        <taxon>Hypocreales</taxon>
        <taxon>Ophiocordycipitaceae</taxon>
        <taxon>Ophiocordyceps</taxon>
    </lineage>
</organism>
<keyword evidence="4 6" id="KW-1133">Transmembrane helix</keyword>
<keyword evidence="5 6" id="KW-0472">Membrane</keyword>
<dbReference type="Pfam" id="PF11779">
    <property type="entry name" value="SPT_ssu-like"/>
    <property type="match status" value="1"/>
</dbReference>
<name>A0A2C5ZGY0_9HYPO</name>
<reference evidence="7 8" key="1">
    <citation type="submission" date="2017-06" db="EMBL/GenBank/DDBJ databases">
        <title>Ant-infecting Ophiocordyceps genomes reveal a high diversity of potential behavioral manipulation genes and a possible major role for enterotoxins.</title>
        <authorList>
            <person name="De Bekker C."/>
            <person name="Evans H.C."/>
            <person name="Brachmann A."/>
            <person name="Hughes D.P."/>
        </authorList>
    </citation>
    <scope>NUCLEOTIDE SEQUENCE [LARGE SCALE GENOMIC DNA]</scope>
    <source>
        <strain evidence="7 8">1348a</strain>
    </source>
</reference>
<keyword evidence="3" id="KW-0256">Endoplasmic reticulum</keyword>
<evidence type="ECO:0000256" key="5">
    <source>
        <dbReference type="ARBA" id="ARBA00023136"/>
    </source>
</evidence>
<keyword evidence="2 6" id="KW-0812">Transmembrane</keyword>
<sequence length="113" mass="12846">MALLAGLRRWLHRKQYLFEVTFGVYMYTPWEKFAVYSILFLLCGLAFIAAILYLPHHIFILVGRAWYYIKGDDIDVAASARHVVKEITASVLSEARPTAARVSEALGVVDKEL</sequence>
<dbReference type="EMBL" id="NJEU01000200">
    <property type="protein sequence ID" value="PHH79050.1"/>
    <property type="molecule type" value="Genomic_DNA"/>
</dbReference>
<evidence type="ECO:0000256" key="3">
    <source>
        <dbReference type="ARBA" id="ARBA00022824"/>
    </source>
</evidence>
<protein>
    <submittedName>
        <fullName evidence="7">Uncharacterized protein</fullName>
    </submittedName>
</protein>
<dbReference type="InterPro" id="IPR024512">
    <property type="entry name" value="Ser_palmitoyltrfase_ssu-like"/>
</dbReference>
<dbReference type="OrthoDB" id="202672at2759"/>
<evidence type="ECO:0000256" key="1">
    <source>
        <dbReference type="ARBA" id="ARBA00004477"/>
    </source>
</evidence>
<gene>
    <name evidence="7" type="ORF">CDD82_2699</name>
</gene>
<evidence type="ECO:0000256" key="2">
    <source>
        <dbReference type="ARBA" id="ARBA00022692"/>
    </source>
</evidence>
<dbReference type="AlphaFoldDB" id="A0A2C5ZGY0"/>
<evidence type="ECO:0000256" key="6">
    <source>
        <dbReference type="SAM" id="Phobius"/>
    </source>
</evidence>
<evidence type="ECO:0000256" key="4">
    <source>
        <dbReference type="ARBA" id="ARBA00022989"/>
    </source>
</evidence>
<keyword evidence="8" id="KW-1185">Reference proteome</keyword>
<proteinExistence type="predicted"/>
<dbReference type="Proteomes" id="UP000224854">
    <property type="component" value="Unassembled WGS sequence"/>
</dbReference>